<feature type="zinc finger region" description="C3H1-type" evidence="5">
    <location>
        <begin position="285"/>
        <end position="315"/>
    </location>
</feature>
<keyword evidence="9" id="KW-1185">Reference proteome</keyword>
<feature type="non-terminal residue" evidence="8">
    <location>
        <position position="485"/>
    </location>
</feature>
<evidence type="ECO:0000256" key="4">
    <source>
        <dbReference type="ARBA" id="ARBA00022833"/>
    </source>
</evidence>
<dbReference type="SMART" id="SM00356">
    <property type="entry name" value="ZnF_C3H1"/>
    <property type="match status" value="2"/>
</dbReference>
<dbReference type="SUPFAM" id="SSF90229">
    <property type="entry name" value="CCCH zinc finger"/>
    <property type="match status" value="2"/>
</dbReference>
<feature type="compositionally biased region" description="Basic and acidic residues" evidence="6">
    <location>
        <begin position="453"/>
        <end position="464"/>
    </location>
</feature>
<dbReference type="PROSITE" id="PS50103">
    <property type="entry name" value="ZF_C3H1"/>
    <property type="match status" value="2"/>
</dbReference>
<evidence type="ECO:0000256" key="1">
    <source>
        <dbReference type="ARBA" id="ARBA00022723"/>
    </source>
</evidence>
<keyword evidence="4 5" id="KW-0862">Zinc</keyword>
<evidence type="ECO:0000313" key="8">
    <source>
        <dbReference type="EMBL" id="CAJ0574286.1"/>
    </source>
</evidence>
<feature type="compositionally biased region" description="Basic and acidic residues" evidence="6">
    <location>
        <begin position="383"/>
        <end position="392"/>
    </location>
</feature>
<keyword evidence="1 5" id="KW-0479">Metal-binding</keyword>
<evidence type="ECO:0000256" key="2">
    <source>
        <dbReference type="ARBA" id="ARBA00022737"/>
    </source>
</evidence>
<keyword evidence="2" id="KW-0677">Repeat</keyword>
<dbReference type="Pfam" id="PF00642">
    <property type="entry name" value="zf-CCCH"/>
    <property type="match status" value="2"/>
</dbReference>
<evidence type="ECO:0000313" key="9">
    <source>
        <dbReference type="Proteomes" id="UP001177023"/>
    </source>
</evidence>
<dbReference type="PANTHER" id="PTHR12547">
    <property type="entry name" value="CCCH ZINC FINGER/TIS11-RELATED"/>
    <property type="match status" value="1"/>
</dbReference>
<keyword evidence="3 5" id="KW-0863">Zinc-finger</keyword>
<dbReference type="InterPro" id="IPR000571">
    <property type="entry name" value="Znf_CCCH"/>
</dbReference>
<dbReference type="InterPro" id="IPR045877">
    <property type="entry name" value="ZFP36-like"/>
</dbReference>
<evidence type="ECO:0000256" key="6">
    <source>
        <dbReference type="SAM" id="MobiDB-lite"/>
    </source>
</evidence>
<name>A0AA36CUP2_9BILA</name>
<dbReference type="EMBL" id="CATQJA010002629">
    <property type="protein sequence ID" value="CAJ0574286.1"/>
    <property type="molecule type" value="Genomic_DNA"/>
</dbReference>
<proteinExistence type="predicted"/>
<feature type="region of interest" description="Disordered" evidence="6">
    <location>
        <begin position="335"/>
        <end position="354"/>
    </location>
</feature>
<dbReference type="Gene3D" id="4.10.1000.10">
    <property type="entry name" value="Zinc finger, CCCH-type"/>
    <property type="match status" value="2"/>
</dbReference>
<comment type="caution">
    <text evidence="8">The sequence shown here is derived from an EMBL/GenBank/DDBJ whole genome shotgun (WGS) entry which is preliminary data.</text>
</comment>
<evidence type="ECO:0000259" key="7">
    <source>
        <dbReference type="PROSITE" id="PS50103"/>
    </source>
</evidence>
<dbReference type="AlphaFoldDB" id="A0AA36CUP2"/>
<feature type="domain" description="C3H1-type" evidence="7">
    <location>
        <begin position="285"/>
        <end position="315"/>
    </location>
</feature>
<dbReference type="Proteomes" id="UP001177023">
    <property type="component" value="Unassembled WGS sequence"/>
</dbReference>
<evidence type="ECO:0000256" key="3">
    <source>
        <dbReference type="ARBA" id="ARBA00022771"/>
    </source>
</evidence>
<dbReference type="GO" id="GO:0043186">
    <property type="term" value="C:P granule"/>
    <property type="evidence" value="ECO:0007669"/>
    <property type="project" value="UniProtKB-ARBA"/>
</dbReference>
<gene>
    <name evidence="8" type="ORF">MSPICULIGERA_LOCUS12625</name>
</gene>
<feature type="domain" description="C3H1-type" evidence="7">
    <location>
        <begin position="239"/>
        <end position="267"/>
    </location>
</feature>
<feature type="region of interest" description="Disordered" evidence="6">
    <location>
        <begin position="427"/>
        <end position="485"/>
    </location>
</feature>
<organism evidence="8 9">
    <name type="scientific">Mesorhabditis spiculigera</name>
    <dbReference type="NCBI Taxonomy" id="96644"/>
    <lineage>
        <taxon>Eukaryota</taxon>
        <taxon>Metazoa</taxon>
        <taxon>Ecdysozoa</taxon>
        <taxon>Nematoda</taxon>
        <taxon>Chromadorea</taxon>
        <taxon>Rhabditida</taxon>
        <taxon>Rhabditina</taxon>
        <taxon>Rhabditomorpha</taxon>
        <taxon>Rhabditoidea</taxon>
        <taxon>Rhabditidae</taxon>
        <taxon>Mesorhabditinae</taxon>
        <taxon>Mesorhabditis</taxon>
    </lineage>
</organism>
<feature type="zinc finger region" description="C3H1-type" evidence="5">
    <location>
        <begin position="239"/>
        <end position="267"/>
    </location>
</feature>
<feature type="region of interest" description="Disordered" evidence="6">
    <location>
        <begin position="363"/>
        <end position="402"/>
    </location>
</feature>
<dbReference type="GO" id="GO:0003729">
    <property type="term" value="F:mRNA binding"/>
    <property type="evidence" value="ECO:0007669"/>
    <property type="project" value="InterPro"/>
</dbReference>
<sequence>MDQGNPMQQQQAVYQQQYMYQPQCYPPTSEPMGQAYMCHPQQQYNGAVPTSAAPMHPAHAPATIYYLPCAYDPSRGQYMPCQPNPVMMSPYPPYVAPTFHNGYYEPMVATPPEEQTLTSPQNSTPIYQRASAQSYKSNEHYYKQNMQSGAGFGANITQESLHPLCTSTPLPTNEMAYINNQQPRGHNQHSPVVQTSQTVMGRSFANGSADRSTTFDAGAAYQQQQTFTKPGTRQFNRSGQKTRLCHAFQMTKTCRNGANCRYAHGQGELQSLTKPNNYSQKPDPRYKTKVCNNFLEGGSGECRYGDLCEFVHPGDRSEKEFADLVAKAKKTLPPAMRRASMGTPRYQTGSRYTGAPVYQLKYNEEKPRTRPHLPQQKPPVDNRSNDDGHSDSARGSGRSLGHLRKAASTHCIAPGFEKLSLGGDDGYNKENNSSGGNWRGSGHFKTPFNPRYANDKSDARRRSEYNLGKAGLEEHKSNYGNYNNY</sequence>
<reference evidence="8" key="1">
    <citation type="submission" date="2023-06" db="EMBL/GenBank/DDBJ databases">
        <authorList>
            <person name="Delattre M."/>
        </authorList>
    </citation>
    <scope>NUCLEOTIDE SEQUENCE</scope>
    <source>
        <strain evidence="8">AF72</strain>
    </source>
</reference>
<evidence type="ECO:0000256" key="5">
    <source>
        <dbReference type="PROSITE-ProRule" id="PRU00723"/>
    </source>
</evidence>
<dbReference type="PANTHER" id="PTHR12547:SF18">
    <property type="entry name" value="PROTEIN TIS11"/>
    <property type="match status" value="1"/>
</dbReference>
<dbReference type="InterPro" id="IPR036855">
    <property type="entry name" value="Znf_CCCH_sf"/>
</dbReference>
<accession>A0AA36CUP2</accession>
<protein>
    <recommendedName>
        <fullName evidence="7">C3H1-type domain-containing protein</fullName>
    </recommendedName>
</protein>
<dbReference type="GO" id="GO:0008270">
    <property type="term" value="F:zinc ion binding"/>
    <property type="evidence" value="ECO:0007669"/>
    <property type="project" value="UniProtKB-KW"/>
</dbReference>